<dbReference type="Proteomes" id="UP000800092">
    <property type="component" value="Unassembled WGS sequence"/>
</dbReference>
<sequence>MSVVSVLNVAVLNNPAHFTAPYEFEITFECLEPLQKGLEWKLTYVGSATSSEHDQELDSLLVGPVPVGTNKFLFEADPPNLSRIPSAEILGVTVILLTCSYDGREFIRVGYYVNNEYTEDALNAEPPSKPIVEKVRRNILAEKPRVTRFAIKWDTEESAPAEFPPEQPEADTAEDDAAAYGAEEEEEMAAEEVEAEGGPAAKAEGEDAEMGGTDEAPTLVTVKDAKAENENEGEEEGDDNDDAKSEDIENESEDDDDDDEEAEEEGEGEGEGEADEEMDMGEDAPSKTSEGQSQQEQASEPIDGQQRSTADVMVH</sequence>
<evidence type="ECO:0000256" key="1">
    <source>
        <dbReference type="ARBA" id="ARBA00003961"/>
    </source>
</evidence>
<dbReference type="GO" id="GO:0006337">
    <property type="term" value="P:nucleosome disassembly"/>
    <property type="evidence" value="ECO:0007669"/>
    <property type="project" value="InterPro"/>
</dbReference>
<dbReference type="GO" id="GO:0006335">
    <property type="term" value="P:DNA replication-dependent chromatin assembly"/>
    <property type="evidence" value="ECO:0007669"/>
    <property type="project" value="TreeGrafter"/>
</dbReference>
<dbReference type="Gene3D" id="2.60.40.1490">
    <property type="entry name" value="Histone chaperone ASF1-like"/>
    <property type="match status" value="1"/>
</dbReference>
<protein>
    <recommendedName>
        <fullName evidence="10">Anti-silencing function protein 1</fullName>
    </recommendedName>
</protein>
<dbReference type="Pfam" id="PF04729">
    <property type="entry name" value="ASF1_hist_chap"/>
    <property type="match status" value="1"/>
</dbReference>
<evidence type="ECO:0000256" key="9">
    <source>
        <dbReference type="ARBA" id="ARBA00023242"/>
    </source>
</evidence>
<dbReference type="GO" id="GO:0005634">
    <property type="term" value="C:nucleus"/>
    <property type="evidence" value="ECO:0007669"/>
    <property type="project" value="UniProtKB-SubCell"/>
</dbReference>
<accession>A0A6A6HHH8</accession>
<dbReference type="PANTHER" id="PTHR12040">
    <property type="entry name" value="ANTI-SILENCING PROTEIN 1"/>
    <property type="match status" value="1"/>
</dbReference>
<dbReference type="SUPFAM" id="SSF101546">
    <property type="entry name" value="ASF1-like"/>
    <property type="match status" value="1"/>
</dbReference>
<dbReference type="InterPro" id="IPR017282">
    <property type="entry name" value="Hist_deposition_Asf1"/>
</dbReference>
<dbReference type="GO" id="GO:0042393">
    <property type="term" value="F:histone binding"/>
    <property type="evidence" value="ECO:0007669"/>
    <property type="project" value="InterPro"/>
</dbReference>
<feature type="region of interest" description="Disordered" evidence="11">
    <location>
        <begin position="152"/>
        <end position="315"/>
    </location>
</feature>
<evidence type="ECO:0000256" key="7">
    <source>
        <dbReference type="ARBA" id="ARBA00023163"/>
    </source>
</evidence>
<dbReference type="InterPro" id="IPR006818">
    <property type="entry name" value="ASF1-like"/>
</dbReference>
<dbReference type="EMBL" id="ML991780">
    <property type="protein sequence ID" value="KAF2237497.1"/>
    <property type="molecule type" value="Genomic_DNA"/>
</dbReference>
<keyword evidence="8" id="KW-0143">Chaperone</keyword>
<reference evidence="12" key="1">
    <citation type="journal article" date="2020" name="Stud. Mycol.">
        <title>101 Dothideomycetes genomes: a test case for predicting lifestyles and emergence of pathogens.</title>
        <authorList>
            <person name="Haridas S."/>
            <person name="Albert R."/>
            <person name="Binder M."/>
            <person name="Bloem J."/>
            <person name="Labutti K."/>
            <person name="Salamov A."/>
            <person name="Andreopoulos B."/>
            <person name="Baker S."/>
            <person name="Barry K."/>
            <person name="Bills G."/>
            <person name="Bluhm B."/>
            <person name="Cannon C."/>
            <person name="Castanera R."/>
            <person name="Culley D."/>
            <person name="Daum C."/>
            <person name="Ezra D."/>
            <person name="Gonzalez J."/>
            <person name="Henrissat B."/>
            <person name="Kuo A."/>
            <person name="Liang C."/>
            <person name="Lipzen A."/>
            <person name="Lutzoni F."/>
            <person name="Magnuson J."/>
            <person name="Mondo S."/>
            <person name="Nolan M."/>
            <person name="Ohm R."/>
            <person name="Pangilinan J."/>
            <person name="Park H.-J."/>
            <person name="Ramirez L."/>
            <person name="Alfaro M."/>
            <person name="Sun H."/>
            <person name="Tritt A."/>
            <person name="Yoshinaga Y."/>
            <person name="Zwiers L.-H."/>
            <person name="Turgeon B."/>
            <person name="Goodwin S."/>
            <person name="Spatafora J."/>
            <person name="Crous P."/>
            <person name="Grigoriev I."/>
        </authorList>
    </citation>
    <scope>NUCLEOTIDE SEQUENCE</scope>
    <source>
        <strain evidence="12">Tuck. ex Michener</strain>
    </source>
</reference>
<evidence type="ECO:0000256" key="2">
    <source>
        <dbReference type="ARBA" id="ARBA00004123"/>
    </source>
</evidence>
<evidence type="ECO:0000256" key="11">
    <source>
        <dbReference type="SAM" id="MobiDB-lite"/>
    </source>
</evidence>
<dbReference type="PIRSF" id="PIRSF037759">
    <property type="entry name" value="Histone_Asf1"/>
    <property type="match status" value="1"/>
</dbReference>
<dbReference type="GO" id="GO:0000785">
    <property type="term" value="C:chromatin"/>
    <property type="evidence" value="ECO:0007669"/>
    <property type="project" value="TreeGrafter"/>
</dbReference>
<keyword evidence="7" id="KW-0804">Transcription</keyword>
<evidence type="ECO:0000256" key="4">
    <source>
        <dbReference type="ARBA" id="ARBA00011705"/>
    </source>
</evidence>
<keyword evidence="6" id="KW-0805">Transcription regulation</keyword>
<organism evidence="12 13">
    <name type="scientific">Viridothelium virens</name>
    <name type="common">Speckled blister lichen</name>
    <name type="synonym">Trypethelium virens</name>
    <dbReference type="NCBI Taxonomy" id="1048519"/>
    <lineage>
        <taxon>Eukaryota</taxon>
        <taxon>Fungi</taxon>
        <taxon>Dikarya</taxon>
        <taxon>Ascomycota</taxon>
        <taxon>Pezizomycotina</taxon>
        <taxon>Dothideomycetes</taxon>
        <taxon>Dothideomycetes incertae sedis</taxon>
        <taxon>Trypetheliales</taxon>
        <taxon>Trypetheliaceae</taxon>
        <taxon>Viridothelium</taxon>
    </lineage>
</organism>
<evidence type="ECO:0000256" key="10">
    <source>
        <dbReference type="ARBA" id="ARBA00032776"/>
    </source>
</evidence>
<dbReference type="OrthoDB" id="29755at2759"/>
<evidence type="ECO:0000256" key="3">
    <source>
        <dbReference type="ARBA" id="ARBA00006051"/>
    </source>
</evidence>
<feature type="compositionally biased region" description="Acidic residues" evidence="11">
    <location>
        <begin position="230"/>
        <end position="241"/>
    </location>
</feature>
<feature type="compositionally biased region" description="Low complexity" evidence="11">
    <location>
        <begin position="289"/>
        <end position="300"/>
    </location>
</feature>
<evidence type="ECO:0000313" key="12">
    <source>
        <dbReference type="EMBL" id="KAF2237497.1"/>
    </source>
</evidence>
<dbReference type="PANTHER" id="PTHR12040:SF0">
    <property type="entry name" value="HISTONE CHAPERONE ASF1"/>
    <property type="match status" value="1"/>
</dbReference>
<comment type="function">
    <text evidence="1">Histone chaperone that facilitates histone deposition and histone exchange and removal during nucleosome assembly and disassembly.</text>
</comment>
<evidence type="ECO:0000256" key="6">
    <source>
        <dbReference type="ARBA" id="ARBA00023015"/>
    </source>
</evidence>
<dbReference type="AlphaFoldDB" id="A0A6A6HHH8"/>
<dbReference type="InterPro" id="IPR036747">
    <property type="entry name" value="ASF1-like_sf"/>
</dbReference>
<evidence type="ECO:0000313" key="13">
    <source>
        <dbReference type="Proteomes" id="UP000800092"/>
    </source>
</evidence>
<dbReference type="GO" id="GO:0006334">
    <property type="term" value="P:nucleosome assembly"/>
    <property type="evidence" value="ECO:0007669"/>
    <property type="project" value="InterPro"/>
</dbReference>
<keyword evidence="5" id="KW-0156">Chromatin regulator</keyword>
<gene>
    <name evidence="12" type="ORF">EV356DRAFT_17816</name>
</gene>
<feature type="compositionally biased region" description="Acidic residues" evidence="11">
    <location>
        <begin position="248"/>
        <end position="282"/>
    </location>
</feature>
<name>A0A6A6HHH8_VIRVR</name>
<feature type="compositionally biased region" description="Acidic residues" evidence="11">
    <location>
        <begin position="168"/>
        <end position="195"/>
    </location>
</feature>
<evidence type="ECO:0000256" key="8">
    <source>
        <dbReference type="ARBA" id="ARBA00023186"/>
    </source>
</evidence>
<comment type="similarity">
    <text evidence="3">Belongs to the ASF1 family.</text>
</comment>
<dbReference type="FunFam" id="2.60.40.1490:FF:000001">
    <property type="entry name" value="Histone chaperone ASF1"/>
    <property type="match status" value="1"/>
</dbReference>
<proteinExistence type="inferred from homology"/>
<evidence type="ECO:0000256" key="5">
    <source>
        <dbReference type="ARBA" id="ARBA00022853"/>
    </source>
</evidence>
<comment type="subcellular location">
    <subcellularLocation>
        <location evidence="2">Nucleus</location>
    </subcellularLocation>
</comment>
<comment type="subunit">
    <text evidence="4">Interacts with histone H3 and histone H4.</text>
</comment>
<keyword evidence="9" id="KW-0539">Nucleus</keyword>
<keyword evidence="13" id="KW-1185">Reference proteome</keyword>